<evidence type="ECO:0000259" key="2">
    <source>
        <dbReference type="Pfam" id="PF00174"/>
    </source>
</evidence>
<dbReference type="Gene3D" id="3.90.420.10">
    <property type="entry name" value="Oxidoreductase, molybdopterin-binding domain"/>
    <property type="match status" value="1"/>
</dbReference>
<reference evidence="4 6" key="1">
    <citation type="submission" date="2015-09" db="EMBL/GenBank/DDBJ databases">
        <authorList>
            <consortium name="Swine Surveillance"/>
        </authorList>
    </citation>
    <scope>NUCLEOTIDE SEQUENCE [LARGE SCALE GENOMIC DNA]</scope>
    <source>
        <strain evidence="4 6">5120</strain>
    </source>
</reference>
<proteinExistence type="predicted"/>
<evidence type="ECO:0000313" key="6">
    <source>
        <dbReference type="Proteomes" id="UP000051887"/>
    </source>
</evidence>
<organism evidence="4 6">
    <name type="scientific">Thalassovita autumnalis</name>
    <dbReference type="NCBI Taxonomy" id="2072972"/>
    <lineage>
        <taxon>Bacteria</taxon>
        <taxon>Pseudomonadati</taxon>
        <taxon>Pseudomonadota</taxon>
        <taxon>Alphaproteobacteria</taxon>
        <taxon>Rhodobacterales</taxon>
        <taxon>Roseobacteraceae</taxon>
        <taxon>Thalassovita</taxon>
    </lineage>
</organism>
<feature type="chain" id="PRO_5009790930" evidence="1">
    <location>
        <begin position="30"/>
        <end position="164"/>
    </location>
</feature>
<keyword evidence="5" id="KW-1185">Reference proteome</keyword>
<evidence type="ECO:0000256" key="1">
    <source>
        <dbReference type="SAM" id="SignalP"/>
    </source>
</evidence>
<evidence type="ECO:0000313" key="5">
    <source>
        <dbReference type="Proteomes" id="UP000051086"/>
    </source>
</evidence>
<dbReference type="AlphaFoldDB" id="A0A0N7LWQ3"/>
<dbReference type="Proteomes" id="UP000051887">
    <property type="component" value="Unassembled WGS sequence"/>
</dbReference>
<dbReference type="OrthoDB" id="9798763at2"/>
<feature type="domain" description="Oxidoreductase molybdopterin-binding" evidence="2">
    <location>
        <begin position="68"/>
        <end position="137"/>
    </location>
</feature>
<evidence type="ECO:0000313" key="3">
    <source>
        <dbReference type="EMBL" id="CUH69738.1"/>
    </source>
</evidence>
<keyword evidence="1" id="KW-0732">Signal</keyword>
<dbReference type="EMBL" id="CYSB01000040">
    <property type="protein sequence ID" value="CUH69738.1"/>
    <property type="molecule type" value="Genomic_DNA"/>
</dbReference>
<dbReference type="EMBL" id="CYSC01000035">
    <property type="protein sequence ID" value="CUH73142.1"/>
    <property type="molecule type" value="Genomic_DNA"/>
</dbReference>
<name>A0A0N7LWQ3_9RHOB</name>
<dbReference type="SUPFAM" id="SSF56524">
    <property type="entry name" value="Oxidoreductase molybdopterin-binding domain"/>
    <property type="match status" value="1"/>
</dbReference>
<gene>
    <name evidence="3" type="ORF">TL5118_03708</name>
    <name evidence="4" type="ORF">TL5120_02949</name>
</gene>
<dbReference type="InterPro" id="IPR036374">
    <property type="entry name" value="OxRdtase_Mopterin-bd_sf"/>
</dbReference>
<sequence>MFFTTVFRPIAVAATLVFTLATTSLPALAEPILTVKSTGSDRSIALERADLDQLPREVVRTRTIWTEGLVEFEGVSLATLVAELGLTAEELSFVALNDYAVTIPLSDAVEGGPIIADRMNGEPMSVRDKGPLWVIYPFDSNPDYQAEKYYARSIWQLHRIEAAL</sequence>
<feature type="signal peptide" evidence="1">
    <location>
        <begin position="1"/>
        <end position="29"/>
    </location>
</feature>
<dbReference type="Proteomes" id="UP000051086">
    <property type="component" value="Unassembled WGS sequence"/>
</dbReference>
<dbReference type="InterPro" id="IPR000572">
    <property type="entry name" value="OxRdtase_Mopterin-bd_dom"/>
</dbReference>
<dbReference type="RefSeq" id="WP_058244292.1">
    <property type="nucleotide sequence ID" value="NZ_CYSB01000040.1"/>
</dbReference>
<evidence type="ECO:0000313" key="4">
    <source>
        <dbReference type="EMBL" id="CUH73142.1"/>
    </source>
</evidence>
<accession>A0A0N7LWQ3</accession>
<protein>
    <submittedName>
        <fullName evidence="4">Oxidoreductase molybdopterin binding domain protein</fullName>
    </submittedName>
</protein>
<reference evidence="3 5" key="2">
    <citation type="submission" date="2015-09" db="EMBL/GenBank/DDBJ databases">
        <authorList>
            <person name="Rodrigo-Torres L."/>
            <person name="Arahal D.R."/>
        </authorList>
    </citation>
    <scope>NUCLEOTIDE SEQUENCE [LARGE SCALE GENOMIC DNA]</scope>
    <source>
        <strain evidence="3 5">CECT 5118</strain>
    </source>
</reference>
<dbReference type="Pfam" id="PF00174">
    <property type="entry name" value="Oxidored_molyb"/>
    <property type="match status" value="1"/>
</dbReference>